<evidence type="ECO:0000256" key="2">
    <source>
        <dbReference type="ARBA" id="ARBA00004496"/>
    </source>
</evidence>
<dbReference type="RefSeq" id="XP_002550042.1">
    <property type="nucleotide sequence ID" value="XM_002549996.1"/>
</dbReference>
<sequence length="267" mass="29560">MSQTVRLIRECPSIENTIPYAVYQSSSPKLNFLEEDKLVIYSGGSNYMLSAETNIPDLDASSVSLFILNSSVVIWFNNNNIGLDITYPSIIFHGLNNGSIYINIEDNNLIGNYITITSNTASNNWSNPLFNNLSGSLKDVYNAISYVADMYVNDDDDDEEGDNYMGQNYTDLPRLDVSQALPYNPDELTPKVINNTGQADDLDDDNMDDLGDDRSSDANTGDNKYGAGMHVDVGYASIAGTKTRRESDTNLDDQETSIHQVKRNKLG</sequence>
<dbReference type="Gene3D" id="2.30.29.30">
    <property type="entry name" value="Pleckstrin-homology domain (PH domain)/Phosphotyrosine-binding domain (PTB)"/>
    <property type="match status" value="1"/>
</dbReference>
<dbReference type="Pfam" id="PF03517">
    <property type="entry name" value="Voldacs"/>
    <property type="match status" value="1"/>
</dbReference>
<evidence type="ECO:0000313" key="8">
    <source>
        <dbReference type="EMBL" id="EER31557.1"/>
    </source>
</evidence>
<evidence type="ECO:0000256" key="4">
    <source>
        <dbReference type="ARBA" id="ARBA00015935"/>
    </source>
</evidence>
<name>C5ME47_CANTT</name>
<dbReference type="GeneID" id="8296760"/>
<evidence type="ECO:0000256" key="6">
    <source>
        <dbReference type="ARBA" id="ARBA00023242"/>
    </source>
</evidence>
<comment type="subcellular location">
    <subcellularLocation>
        <location evidence="2">Cytoplasm</location>
    </subcellularLocation>
    <subcellularLocation>
        <location evidence="1">Nucleus</location>
    </subcellularLocation>
</comment>
<dbReference type="OrthoDB" id="19714at2759"/>
<keyword evidence="5" id="KW-0963">Cytoplasm</keyword>
<feature type="region of interest" description="Disordered" evidence="7">
    <location>
        <begin position="240"/>
        <end position="267"/>
    </location>
</feature>
<evidence type="ECO:0000256" key="3">
    <source>
        <dbReference type="ARBA" id="ARBA00006172"/>
    </source>
</evidence>
<dbReference type="Proteomes" id="UP000002037">
    <property type="component" value="Unassembled WGS sequence"/>
</dbReference>
<dbReference type="HOGENOM" id="CLU_087379_0_0_1"/>
<dbReference type="InterPro" id="IPR011993">
    <property type="entry name" value="PH-like_dom_sf"/>
</dbReference>
<evidence type="ECO:0000256" key="7">
    <source>
        <dbReference type="SAM" id="MobiDB-lite"/>
    </source>
</evidence>
<dbReference type="EMBL" id="GG692400">
    <property type="protein sequence ID" value="EER31557.1"/>
    <property type="molecule type" value="Genomic_DNA"/>
</dbReference>
<keyword evidence="6" id="KW-0539">Nucleus</keyword>
<proteinExistence type="inferred from homology"/>
<dbReference type="InterPro" id="IPR039924">
    <property type="entry name" value="ICln/Lot5/Saf5"/>
</dbReference>
<comment type="similarity">
    <text evidence="3">Belongs to the LOT5 family.</text>
</comment>
<dbReference type="VEuPathDB" id="FungiDB:CTRG_04339"/>
<evidence type="ECO:0000313" key="9">
    <source>
        <dbReference type="Proteomes" id="UP000002037"/>
    </source>
</evidence>
<dbReference type="AlphaFoldDB" id="C5ME47"/>
<dbReference type="STRING" id="294747.C5ME47"/>
<accession>C5ME47</accession>
<gene>
    <name evidence="8" type="ORF">CTRG_04339</name>
</gene>
<reference evidence="8 9" key="1">
    <citation type="journal article" date="2009" name="Nature">
        <title>Evolution of pathogenicity and sexual reproduction in eight Candida genomes.</title>
        <authorList>
            <person name="Butler G."/>
            <person name="Rasmussen M.D."/>
            <person name="Lin M.F."/>
            <person name="Santos M.A."/>
            <person name="Sakthikumar S."/>
            <person name="Munro C.A."/>
            <person name="Rheinbay E."/>
            <person name="Grabherr M."/>
            <person name="Forche A."/>
            <person name="Reedy J.L."/>
            <person name="Agrafioti I."/>
            <person name="Arnaud M.B."/>
            <person name="Bates S."/>
            <person name="Brown A.J."/>
            <person name="Brunke S."/>
            <person name="Costanzo M.C."/>
            <person name="Fitzpatrick D.A."/>
            <person name="de Groot P.W."/>
            <person name="Harris D."/>
            <person name="Hoyer L.L."/>
            <person name="Hube B."/>
            <person name="Klis F.M."/>
            <person name="Kodira C."/>
            <person name="Lennard N."/>
            <person name="Logue M.E."/>
            <person name="Martin R."/>
            <person name="Neiman A.M."/>
            <person name="Nikolaou E."/>
            <person name="Quail M.A."/>
            <person name="Quinn J."/>
            <person name="Santos M.C."/>
            <person name="Schmitzberger F.F."/>
            <person name="Sherlock G."/>
            <person name="Shah P."/>
            <person name="Silverstein K.A."/>
            <person name="Skrzypek M.S."/>
            <person name="Soll D."/>
            <person name="Staggs R."/>
            <person name="Stansfield I."/>
            <person name="Stumpf M.P."/>
            <person name="Sudbery P.E."/>
            <person name="Srikantha T."/>
            <person name="Zeng Q."/>
            <person name="Berman J."/>
            <person name="Berriman M."/>
            <person name="Heitman J."/>
            <person name="Gow N.A."/>
            <person name="Lorenz M.C."/>
            <person name="Birren B.W."/>
            <person name="Kellis M."/>
            <person name="Cuomo C.A."/>
        </authorList>
    </citation>
    <scope>NUCLEOTIDE SEQUENCE [LARGE SCALE GENOMIC DNA]</scope>
    <source>
        <strain evidence="9">ATCC MYA-3404 / T1</strain>
    </source>
</reference>
<protein>
    <recommendedName>
        <fullName evidence="4">Protein LOT5</fullName>
    </recommendedName>
</protein>
<evidence type="ECO:0000256" key="5">
    <source>
        <dbReference type="ARBA" id="ARBA00022490"/>
    </source>
</evidence>
<dbReference type="GO" id="GO:0005737">
    <property type="term" value="C:cytoplasm"/>
    <property type="evidence" value="ECO:0007669"/>
    <property type="project" value="UniProtKB-SubCell"/>
</dbReference>
<dbReference type="eggNOG" id="ENOG502RY1I">
    <property type="taxonomic scope" value="Eukaryota"/>
</dbReference>
<organism evidence="8 9">
    <name type="scientific">Candida tropicalis (strain ATCC MYA-3404 / T1)</name>
    <name type="common">Yeast</name>
    <dbReference type="NCBI Taxonomy" id="294747"/>
    <lineage>
        <taxon>Eukaryota</taxon>
        <taxon>Fungi</taxon>
        <taxon>Dikarya</taxon>
        <taxon>Ascomycota</taxon>
        <taxon>Saccharomycotina</taxon>
        <taxon>Pichiomycetes</taxon>
        <taxon>Debaryomycetaceae</taxon>
        <taxon>Candida/Lodderomyces clade</taxon>
        <taxon>Candida</taxon>
    </lineage>
</organism>
<feature type="region of interest" description="Disordered" evidence="7">
    <location>
        <begin position="180"/>
        <end position="226"/>
    </location>
</feature>
<evidence type="ECO:0000256" key="1">
    <source>
        <dbReference type="ARBA" id="ARBA00004123"/>
    </source>
</evidence>
<feature type="compositionally biased region" description="Acidic residues" evidence="7">
    <location>
        <begin position="200"/>
        <end position="211"/>
    </location>
</feature>
<dbReference type="GO" id="GO:0005634">
    <property type="term" value="C:nucleus"/>
    <property type="evidence" value="ECO:0007669"/>
    <property type="project" value="UniProtKB-SubCell"/>
</dbReference>
<keyword evidence="9" id="KW-1185">Reference proteome</keyword>
<dbReference type="KEGG" id="ctp:CTRG_04339"/>